<organism evidence="1 2">
    <name type="scientific">Gymnopilus junonius</name>
    <name type="common">Spectacular rustgill mushroom</name>
    <name type="synonym">Gymnopilus spectabilis subsp. junonius</name>
    <dbReference type="NCBI Taxonomy" id="109634"/>
    <lineage>
        <taxon>Eukaryota</taxon>
        <taxon>Fungi</taxon>
        <taxon>Dikarya</taxon>
        <taxon>Basidiomycota</taxon>
        <taxon>Agaricomycotina</taxon>
        <taxon>Agaricomycetes</taxon>
        <taxon>Agaricomycetidae</taxon>
        <taxon>Agaricales</taxon>
        <taxon>Agaricineae</taxon>
        <taxon>Hymenogastraceae</taxon>
        <taxon>Gymnopilus</taxon>
    </lineage>
</organism>
<accession>A0A9P5NQK5</accession>
<dbReference type="Proteomes" id="UP000724874">
    <property type="component" value="Unassembled WGS sequence"/>
</dbReference>
<dbReference type="AlphaFoldDB" id="A0A9P5NQK5"/>
<gene>
    <name evidence="1" type="ORF">CPB84DRAFT_1777732</name>
</gene>
<evidence type="ECO:0000313" key="1">
    <source>
        <dbReference type="EMBL" id="KAF8901386.1"/>
    </source>
</evidence>
<evidence type="ECO:0000313" key="2">
    <source>
        <dbReference type="Proteomes" id="UP000724874"/>
    </source>
</evidence>
<keyword evidence="2" id="KW-1185">Reference proteome</keyword>
<comment type="caution">
    <text evidence="1">The sequence shown here is derived from an EMBL/GenBank/DDBJ whole genome shotgun (WGS) entry which is preliminary data.</text>
</comment>
<name>A0A9P5NQK5_GYMJU</name>
<sequence>MRSLTSLHLRLINTKHFPTFLLPIHLPALTSLWVEWADQQHPFEWDAALPSYTHWLSISPSSSNTLEQLLFMDLSISPTLCAHIHSGSSSNLLLPDYTQLETLLRAVPKLKSLFLPPGIRVPLPILAQMANGDLLSRLESLSLAMLRDPDIVFNMVRSRNRNEGRSSGSARARMNLEKGYRLQFLKPCRICLDHCGFGR</sequence>
<dbReference type="EMBL" id="JADNYJ010000042">
    <property type="protein sequence ID" value="KAF8901386.1"/>
    <property type="molecule type" value="Genomic_DNA"/>
</dbReference>
<protein>
    <submittedName>
        <fullName evidence="1">Uncharacterized protein</fullName>
    </submittedName>
</protein>
<reference evidence="1" key="1">
    <citation type="submission" date="2020-11" db="EMBL/GenBank/DDBJ databases">
        <authorList>
            <consortium name="DOE Joint Genome Institute"/>
            <person name="Ahrendt S."/>
            <person name="Riley R."/>
            <person name="Andreopoulos W."/>
            <person name="LaButti K."/>
            <person name="Pangilinan J."/>
            <person name="Ruiz-duenas F.J."/>
            <person name="Barrasa J.M."/>
            <person name="Sanchez-Garcia M."/>
            <person name="Camarero S."/>
            <person name="Miyauchi S."/>
            <person name="Serrano A."/>
            <person name="Linde D."/>
            <person name="Babiker R."/>
            <person name="Drula E."/>
            <person name="Ayuso-Fernandez I."/>
            <person name="Pacheco R."/>
            <person name="Padilla G."/>
            <person name="Ferreira P."/>
            <person name="Barriuso J."/>
            <person name="Kellner H."/>
            <person name="Castanera R."/>
            <person name="Alfaro M."/>
            <person name="Ramirez L."/>
            <person name="Pisabarro A.G."/>
            <person name="Kuo A."/>
            <person name="Tritt A."/>
            <person name="Lipzen A."/>
            <person name="He G."/>
            <person name="Yan M."/>
            <person name="Ng V."/>
            <person name="Cullen D."/>
            <person name="Martin F."/>
            <person name="Rosso M.-N."/>
            <person name="Henrissat B."/>
            <person name="Hibbett D."/>
            <person name="Martinez A.T."/>
            <person name="Grigoriev I.V."/>
        </authorList>
    </citation>
    <scope>NUCLEOTIDE SEQUENCE</scope>
    <source>
        <strain evidence="1">AH 44721</strain>
    </source>
</reference>
<proteinExistence type="predicted"/>